<evidence type="ECO:0000313" key="7">
    <source>
        <dbReference type="EMBL" id="OJT04177.1"/>
    </source>
</evidence>
<feature type="compositionally biased region" description="Basic and acidic residues" evidence="6">
    <location>
        <begin position="1008"/>
        <end position="1018"/>
    </location>
</feature>
<dbReference type="InterPro" id="IPR013907">
    <property type="entry name" value="Sds3"/>
</dbReference>
<feature type="compositionally biased region" description="Acidic residues" evidence="6">
    <location>
        <begin position="223"/>
        <end position="243"/>
    </location>
</feature>
<feature type="compositionally biased region" description="Low complexity" evidence="6">
    <location>
        <begin position="29"/>
        <end position="38"/>
    </location>
</feature>
<keyword evidence="8" id="KW-1185">Reference proteome</keyword>
<feature type="compositionally biased region" description="Basic and acidic residues" evidence="6">
    <location>
        <begin position="99"/>
        <end position="110"/>
    </location>
</feature>
<name>A0A1M2V9G5_TRAPU</name>
<comment type="caution">
    <text evidence="7">The sequence shown here is derived from an EMBL/GenBank/DDBJ whole genome shotgun (WGS) entry which is preliminary data.</text>
</comment>
<organism evidence="7 8">
    <name type="scientific">Trametes pubescens</name>
    <name type="common">White-rot fungus</name>
    <dbReference type="NCBI Taxonomy" id="154538"/>
    <lineage>
        <taxon>Eukaryota</taxon>
        <taxon>Fungi</taxon>
        <taxon>Dikarya</taxon>
        <taxon>Basidiomycota</taxon>
        <taxon>Agaricomycotina</taxon>
        <taxon>Agaricomycetes</taxon>
        <taxon>Polyporales</taxon>
        <taxon>Polyporaceae</taxon>
        <taxon>Trametes</taxon>
    </lineage>
</organism>
<gene>
    <name evidence="7" type="ORF">TRAPUB_5129</name>
</gene>
<dbReference type="STRING" id="154538.A0A1M2V9G5"/>
<dbReference type="OrthoDB" id="20886at2759"/>
<feature type="compositionally biased region" description="Polar residues" evidence="6">
    <location>
        <begin position="1105"/>
        <end position="1121"/>
    </location>
</feature>
<accession>A0A1M2V9G5</accession>
<feature type="compositionally biased region" description="Low complexity" evidence="6">
    <location>
        <begin position="1083"/>
        <end position="1092"/>
    </location>
</feature>
<feature type="region of interest" description="Disordered" evidence="6">
    <location>
        <begin position="885"/>
        <end position="1288"/>
    </location>
</feature>
<feature type="compositionally biased region" description="Acidic residues" evidence="6">
    <location>
        <begin position="192"/>
        <end position="203"/>
    </location>
</feature>
<dbReference type="EMBL" id="MNAD01001557">
    <property type="protein sequence ID" value="OJT04177.1"/>
    <property type="molecule type" value="Genomic_DNA"/>
</dbReference>
<comment type="subcellular location">
    <subcellularLocation>
        <location evidence="1">Nucleus</location>
    </subcellularLocation>
</comment>
<dbReference type="Proteomes" id="UP000184267">
    <property type="component" value="Unassembled WGS sequence"/>
</dbReference>
<evidence type="ECO:0008006" key="9">
    <source>
        <dbReference type="Google" id="ProtNLM"/>
    </source>
</evidence>
<evidence type="ECO:0000256" key="3">
    <source>
        <dbReference type="ARBA" id="ARBA00023015"/>
    </source>
</evidence>
<keyword evidence="4" id="KW-0804">Transcription</keyword>
<reference evidence="7 8" key="1">
    <citation type="submission" date="2016-10" db="EMBL/GenBank/DDBJ databases">
        <title>Genome sequence of the basidiomycete white-rot fungus Trametes pubescens.</title>
        <authorList>
            <person name="Makela M.R."/>
            <person name="Granchi Z."/>
            <person name="Peng M."/>
            <person name="De Vries R.P."/>
            <person name="Grigoriev I."/>
            <person name="Riley R."/>
            <person name="Hilden K."/>
        </authorList>
    </citation>
    <scope>NUCLEOTIDE SEQUENCE [LARGE SCALE GENOMIC DNA]</scope>
    <source>
        <strain evidence="7 8">FBCC735</strain>
    </source>
</reference>
<keyword evidence="2" id="KW-0678">Repressor</keyword>
<feature type="compositionally biased region" description="Pro residues" evidence="6">
    <location>
        <begin position="741"/>
        <end position="750"/>
    </location>
</feature>
<feature type="region of interest" description="Disordered" evidence="6">
    <location>
        <begin position="1"/>
        <end position="299"/>
    </location>
</feature>
<feature type="region of interest" description="Disordered" evidence="6">
    <location>
        <begin position="703"/>
        <end position="726"/>
    </location>
</feature>
<dbReference type="SMART" id="SM01401">
    <property type="entry name" value="Sds3"/>
    <property type="match status" value="1"/>
</dbReference>
<evidence type="ECO:0000256" key="4">
    <source>
        <dbReference type="ARBA" id="ARBA00023163"/>
    </source>
</evidence>
<feature type="compositionally biased region" description="Low complexity" evidence="6">
    <location>
        <begin position="1250"/>
        <end position="1266"/>
    </location>
</feature>
<feature type="compositionally biased region" description="Acidic residues" evidence="6">
    <location>
        <begin position="253"/>
        <end position="277"/>
    </location>
</feature>
<feature type="compositionally biased region" description="Basic residues" evidence="6">
    <location>
        <begin position="380"/>
        <end position="395"/>
    </location>
</feature>
<feature type="compositionally biased region" description="Polar residues" evidence="6">
    <location>
        <begin position="979"/>
        <end position="988"/>
    </location>
</feature>
<feature type="compositionally biased region" description="Basic and acidic residues" evidence="6">
    <location>
        <begin position="821"/>
        <end position="868"/>
    </location>
</feature>
<feature type="compositionally biased region" description="Basic and acidic residues" evidence="6">
    <location>
        <begin position="59"/>
        <end position="70"/>
    </location>
</feature>
<evidence type="ECO:0000256" key="5">
    <source>
        <dbReference type="ARBA" id="ARBA00023242"/>
    </source>
</evidence>
<feature type="compositionally biased region" description="Acidic residues" evidence="6">
    <location>
        <begin position="403"/>
        <end position="425"/>
    </location>
</feature>
<feature type="region of interest" description="Disordered" evidence="6">
    <location>
        <begin position="741"/>
        <end position="868"/>
    </location>
</feature>
<feature type="compositionally biased region" description="Low complexity" evidence="6">
    <location>
        <begin position="1233"/>
        <end position="1243"/>
    </location>
</feature>
<evidence type="ECO:0000256" key="2">
    <source>
        <dbReference type="ARBA" id="ARBA00022491"/>
    </source>
</evidence>
<dbReference type="GO" id="GO:0005654">
    <property type="term" value="C:nucleoplasm"/>
    <property type="evidence" value="ECO:0007669"/>
    <property type="project" value="UniProtKB-ARBA"/>
</dbReference>
<feature type="compositionally biased region" description="Low complexity" evidence="6">
    <location>
        <begin position="326"/>
        <end position="348"/>
    </location>
</feature>
<feature type="compositionally biased region" description="Basic residues" evidence="6">
    <location>
        <begin position="905"/>
        <end position="922"/>
    </location>
</feature>
<keyword evidence="3" id="KW-0805">Transcription regulation</keyword>
<feature type="compositionally biased region" description="Low complexity" evidence="6">
    <location>
        <begin position="895"/>
        <end position="904"/>
    </location>
</feature>
<feature type="region of interest" description="Disordered" evidence="6">
    <location>
        <begin position="326"/>
        <end position="425"/>
    </location>
</feature>
<feature type="region of interest" description="Disordered" evidence="6">
    <location>
        <begin position="544"/>
        <end position="578"/>
    </location>
</feature>
<feature type="compositionally biased region" description="Acidic residues" evidence="6">
    <location>
        <begin position="128"/>
        <end position="145"/>
    </location>
</feature>
<feature type="compositionally biased region" description="Acidic residues" evidence="6">
    <location>
        <begin position="161"/>
        <end position="176"/>
    </location>
</feature>
<sequence>MPASTASLESLSSPSPSPPPPEEQRSHHSNNSNNSNHSGAAGLDSGSELSELTEDEQDNDSRTNDDDASRSSKRRKGPRSDRIVPAPMWDWAYKQKKSEKKDKANWRTDLVEEEEEEEEQAGPAKAMEEEEDDDQDKESNPDEDGASPGKSRALSDHEAGDNDDDDPPEDDGEYFDDTAPHRIRKDNSGDVSGEDEDYADEAGLDAPDANGDRTPKVAASPDLSDDENDNVEEEEAYEDDLPDAAEAPKDVSDAEDYEDDQDAAADDPDALEGDEPLTTEAVTPAEGVVDPTEADLDVTMEVDAPPAIVMSPVAVAVSSIMAGSTLLQAPSPSSSQPSTPSASRVSSRYPSAEAEPEQDQASEREAEPEPERKPSGSRAPRSRKGKTRTRTRRSRVAAVADAGEADLDADQADGIDGENADGDDMDVATPELDLDSDMQPAHRAEALDVLATIELKFALLRERLYVEKMDTLAWEEGLIADGNHPELLHLHAELSKRRDKRLELASHRRDFEAANVTKRRRLDEEGVWSWWKDARNELQTDMISETNSKRRRLERERRALERPQPTRRFPLPPAEVPPAPTLREIVKSSPFGIPEAALPLSKRYQYKRESLPPNSLVYPQISSLSPGEIVQDLDLFFQHRRAAAGFDPHRGGPGLMNSVLGGLPPPGMDPYAMGMQILEGPAGGRYAPPFHQQHLQPQGFVQGFGAPPPRLPHHHSAPPGTLSHLSHSQMQIDQEIAMGMRPPPGMPPHPSHMQPQFGAGPGPSTLMRRSISPVPLSNGAGGSSGIPTSMGGGPIPPGFSGPKPNGWTGPSTGVHMGSGKELSRLNGEVEGRERERERERDRDRDRMSEALSHRERAERERAQRDLERDQAERAYHIAHGQPRLPAHQHTHTHAHNNAPAPAAHGPHHHLHHHHHVRHHHHPTSQTGPGGVPQGPPMSGLPSSSISGPAPNPTRSPHGGREIEPRRPRSGAPTELIELTASSQRSHTAASPRMSAFWRGNDDAVPPEMQRERERDRGRAPGPSGPPPPGPHERLPFTMGPSQPLLDSRPGSPRGMLGNPPPSMPSSRRGSWSAAADDGSLGRPSSASHAPSPSGMPPGGSGNGSQRPSSSRMPQTSSTPSFHSPFGSPPYGNLPPGSPQPSSFAGSMRSPTRGSQSGRGLGLGHPGMPMSPPPLMTHSPRPSGSPGMKTSSRARPSSPRLGKGLPKMEGFPMPESGNIAPIGAGIAGGGGSSAGPSSLSGPGALLPPLPSTLSSSGMSRLSNGGLSEKPPAHLPGGPSSTKAVPVDGL</sequence>
<keyword evidence="5" id="KW-0539">Nucleus</keyword>
<dbReference type="PANTHER" id="PTHR21964">
    <property type="entry name" value="BREAST CANCER METASTASIS-SUPPRESSOR 1"/>
    <property type="match status" value="1"/>
</dbReference>
<feature type="compositionally biased region" description="Acidic residues" evidence="6">
    <location>
        <begin position="111"/>
        <end position="120"/>
    </location>
</feature>
<evidence type="ECO:0000256" key="6">
    <source>
        <dbReference type="SAM" id="MobiDB-lite"/>
    </source>
</evidence>
<evidence type="ECO:0000313" key="8">
    <source>
        <dbReference type="Proteomes" id="UP000184267"/>
    </source>
</evidence>
<feature type="compositionally biased region" description="Basic and acidic residues" evidence="6">
    <location>
        <begin position="361"/>
        <end position="374"/>
    </location>
</feature>
<dbReference type="Pfam" id="PF08598">
    <property type="entry name" value="Sds3"/>
    <property type="match status" value="1"/>
</dbReference>
<evidence type="ECO:0000256" key="1">
    <source>
        <dbReference type="ARBA" id="ARBA00004123"/>
    </source>
</evidence>
<feature type="compositionally biased region" description="Polar residues" evidence="6">
    <location>
        <begin position="1139"/>
        <end position="1151"/>
    </location>
</feature>
<protein>
    <recommendedName>
        <fullName evidence="9">Sds3-like-domain-containing protein</fullName>
    </recommendedName>
</protein>
<proteinExistence type="predicted"/>
<dbReference type="OMA" id="DWAYKQK"/>
<dbReference type="GO" id="GO:0010468">
    <property type="term" value="P:regulation of gene expression"/>
    <property type="evidence" value="ECO:0007669"/>
    <property type="project" value="UniProtKB-ARBA"/>
</dbReference>